<keyword evidence="2" id="KW-1185">Reference proteome</keyword>
<dbReference type="Proteomes" id="UP000032024">
    <property type="component" value="Chromosome"/>
</dbReference>
<proteinExistence type="predicted"/>
<reference evidence="2" key="1">
    <citation type="submission" date="2015-01" db="EMBL/GenBank/DDBJ databases">
        <title>Comparative genome analysis of Bacillus coagulans HM-08, Clostridium butyricum HM-68, Bacillus subtilis HM-66 and Bacillus paralicheniformis BL-09.</title>
        <authorList>
            <person name="Zhang H."/>
        </authorList>
    </citation>
    <scope>NUCLEOTIDE SEQUENCE [LARGE SCALE GENOMIC DNA]</scope>
    <source>
        <strain evidence="2">HM-08</strain>
    </source>
</reference>
<name>A0AAN0T7U2_HEYCO</name>
<evidence type="ECO:0000313" key="2">
    <source>
        <dbReference type="Proteomes" id="UP000032024"/>
    </source>
</evidence>
<evidence type="ECO:0000313" key="1">
    <source>
        <dbReference type="EMBL" id="AJO23434.1"/>
    </source>
</evidence>
<dbReference type="AlphaFoldDB" id="A0AAN0T7U2"/>
<dbReference type="EMBL" id="CP010525">
    <property type="protein sequence ID" value="AJO23434.1"/>
    <property type="molecule type" value="Genomic_DNA"/>
</dbReference>
<accession>A0AAN0T7U2</accession>
<sequence length="39" mass="4379">MKISYVKYFNDAGICSRQKGDHFLLPAGITLYANISTKN</sequence>
<organism evidence="1 2">
    <name type="scientific">Heyndrickxia coagulans</name>
    <name type="common">Weizmannia coagulans</name>
    <dbReference type="NCBI Taxonomy" id="1398"/>
    <lineage>
        <taxon>Bacteria</taxon>
        <taxon>Bacillati</taxon>
        <taxon>Bacillota</taxon>
        <taxon>Bacilli</taxon>
        <taxon>Bacillales</taxon>
        <taxon>Bacillaceae</taxon>
        <taxon>Heyndrickxia</taxon>
    </lineage>
</organism>
<protein>
    <submittedName>
        <fullName evidence="1">Uncharacterized protein</fullName>
    </submittedName>
</protein>
<gene>
    <name evidence="1" type="ORF">SB48_HM08orf04204</name>
</gene>